<comment type="caution">
    <text evidence="10">The sequence shown here is derived from an EMBL/GenBank/DDBJ whole genome shotgun (WGS) entry which is preliminary data.</text>
</comment>
<dbReference type="OrthoDB" id="7933886at2"/>
<dbReference type="GO" id="GO:0016020">
    <property type="term" value="C:membrane"/>
    <property type="evidence" value="ECO:0007669"/>
    <property type="project" value="InterPro"/>
</dbReference>
<evidence type="ECO:0000256" key="4">
    <source>
        <dbReference type="ARBA" id="ARBA00022982"/>
    </source>
</evidence>
<keyword evidence="3 7" id="KW-0479">Metal-binding</keyword>
<evidence type="ECO:0000256" key="6">
    <source>
        <dbReference type="PIRSR" id="PIRSR000025-1"/>
    </source>
</evidence>
<dbReference type="PANTHER" id="PTHR37823:SF4">
    <property type="entry name" value="MENAQUINOL-CYTOCHROME C REDUCTASE CYTOCHROME B_C SUBUNIT"/>
    <property type="match status" value="1"/>
</dbReference>
<keyword evidence="11" id="KW-1185">Reference proteome</keyword>
<dbReference type="InterPro" id="IPR051811">
    <property type="entry name" value="Cytochrome_c550/c551-like"/>
</dbReference>
<proteinExistence type="predicted"/>
<dbReference type="Gene3D" id="1.10.760.10">
    <property type="entry name" value="Cytochrome c-like domain"/>
    <property type="match status" value="1"/>
</dbReference>
<name>A0A494Z752_9BACI</name>
<protein>
    <submittedName>
        <fullName evidence="10">Cytochrome c</fullName>
    </submittedName>
</protein>
<feature type="binding site" description="covalent" evidence="6">
    <location>
        <position position="63"/>
    </location>
    <ligand>
        <name>heme c</name>
        <dbReference type="ChEBI" id="CHEBI:61717"/>
    </ligand>
</feature>
<keyword evidence="8" id="KW-0472">Membrane</keyword>
<dbReference type="NCBIfam" id="NF045773">
    <property type="entry name" value="cytochro_C550"/>
    <property type="match status" value="1"/>
</dbReference>
<evidence type="ECO:0000256" key="7">
    <source>
        <dbReference type="PIRSR" id="PIRSR000025-2"/>
    </source>
</evidence>
<accession>A0A494Z752</accession>
<dbReference type="PANTHER" id="PTHR37823">
    <property type="entry name" value="CYTOCHROME C-553-LIKE"/>
    <property type="match status" value="1"/>
</dbReference>
<keyword evidence="8" id="KW-0812">Transmembrane</keyword>
<evidence type="ECO:0000313" key="10">
    <source>
        <dbReference type="EMBL" id="RKQ17836.1"/>
    </source>
</evidence>
<keyword evidence="4" id="KW-0249">Electron transport</keyword>
<evidence type="ECO:0000313" key="11">
    <source>
        <dbReference type="Proteomes" id="UP000281813"/>
    </source>
</evidence>
<feature type="transmembrane region" description="Helical" evidence="8">
    <location>
        <begin position="6"/>
        <end position="27"/>
    </location>
</feature>
<evidence type="ECO:0000256" key="8">
    <source>
        <dbReference type="SAM" id="Phobius"/>
    </source>
</evidence>
<dbReference type="InterPro" id="IPR012218">
    <property type="entry name" value="Cyt_c_BACSU-c550-type"/>
</dbReference>
<dbReference type="Proteomes" id="UP000281813">
    <property type="component" value="Unassembled WGS sequence"/>
</dbReference>
<dbReference type="InterPro" id="IPR036909">
    <property type="entry name" value="Cyt_c-like_dom_sf"/>
</dbReference>
<evidence type="ECO:0000256" key="2">
    <source>
        <dbReference type="ARBA" id="ARBA00022617"/>
    </source>
</evidence>
<dbReference type="RefSeq" id="WP_121128437.1">
    <property type="nucleotide sequence ID" value="NZ_JBHUFK010000023.1"/>
</dbReference>
<dbReference type="Pfam" id="PF13442">
    <property type="entry name" value="Cytochrome_CBB3"/>
    <property type="match status" value="1"/>
</dbReference>
<keyword evidence="1" id="KW-0813">Transport</keyword>
<dbReference type="SUPFAM" id="SSF46626">
    <property type="entry name" value="Cytochrome c"/>
    <property type="match status" value="1"/>
</dbReference>
<dbReference type="AlphaFoldDB" id="A0A494Z752"/>
<sequence>MKNPVIPYAIIAVIGVLAVIIISYVGADQREALQNEEEGGTEVAEGEVSTDPEAVFSNNCAACHGADLSGGMGPDLTTIGSKYSSDEIVSIIQNGQGGMPAVQMPAEEASLLADWLSEKQ</sequence>
<evidence type="ECO:0000256" key="5">
    <source>
        <dbReference type="ARBA" id="ARBA00023004"/>
    </source>
</evidence>
<dbReference type="GO" id="GO:0005506">
    <property type="term" value="F:iron ion binding"/>
    <property type="evidence" value="ECO:0007669"/>
    <property type="project" value="InterPro"/>
</dbReference>
<feature type="binding site" description="covalent" evidence="6">
    <location>
        <position position="60"/>
    </location>
    <ligand>
        <name>heme c</name>
        <dbReference type="ChEBI" id="CHEBI:61717"/>
    </ligand>
</feature>
<dbReference type="GO" id="GO:0020037">
    <property type="term" value="F:heme binding"/>
    <property type="evidence" value="ECO:0007669"/>
    <property type="project" value="InterPro"/>
</dbReference>
<gene>
    <name evidence="10" type="ORF">D8M05_02830</name>
</gene>
<evidence type="ECO:0000259" key="9">
    <source>
        <dbReference type="PROSITE" id="PS51007"/>
    </source>
</evidence>
<keyword evidence="8" id="KW-1133">Transmembrane helix</keyword>
<evidence type="ECO:0000256" key="3">
    <source>
        <dbReference type="ARBA" id="ARBA00022723"/>
    </source>
</evidence>
<feature type="binding site" description="axial binding residue" evidence="7">
    <location>
        <position position="64"/>
    </location>
    <ligand>
        <name>heme c</name>
        <dbReference type="ChEBI" id="CHEBI:61717"/>
    </ligand>
    <ligandPart>
        <name>Fe</name>
        <dbReference type="ChEBI" id="CHEBI:18248"/>
    </ligandPart>
</feature>
<evidence type="ECO:0000256" key="1">
    <source>
        <dbReference type="ARBA" id="ARBA00022448"/>
    </source>
</evidence>
<feature type="domain" description="Cytochrome c" evidence="9">
    <location>
        <begin position="47"/>
        <end position="120"/>
    </location>
</feature>
<comment type="PTM">
    <text evidence="6">Binds 1 heme c group covalently per subunit.</text>
</comment>
<reference evidence="10 11" key="1">
    <citation type="journal article" date="2015" name="Antonie Van Leeuwenhoek">
        <title>Oceanobacillus bengalensis sp. nov., a bacterium isolated from seawater of the Bay of Bengal.</title>
        <authorList>
            <person name="Yongchang O."/>
            <person name="Xiang W."/>
            <person name="Wang G."/>
        </authorList>
    </citation>
    <scope>NUCLEOTIDE SEQUENCE [LARGE SCALE GENOMIC DNA]</scope>
    <source>
        <strain evidence="10 11">MCCC 1K00260</strain>
    </source>
</reference>
<dbReference type="EMBL" id="RBZO01000003">
    <property type="protein sequence ID" value="RKQ17836.1"/>
    <property type="molecule type" value="Genomic_DNA"/>
</dbReference>
<organism evidence="10 11">
    <name type="scientific">Oceanobacillus bengalensis</name>
    <dbReference type="NCBI Taxonomy" id="1435466"/>
    <lineage>
        <taxon>Bacteria</taxon>
        <taxon>Bacillati</taxon>
        <taxon>Bacillota</taxon>
        <taxon>Bacilli</taxon>
        <taxon>Bacillales</taxon>
        <taxon>Bacillaceae</taxon>
        <taxon>Oceanobacillus</taxon>
    </lineage>
</organism>
<dbReference type="PIRSF" id="PIRSF000025">
    <property type="entry name" value="Cytc_Bsub_c550"/>
    <property type="match status" value="1"/>
</dbReference>
<feature type="binding site" description="axial binding residue" evidence="7">
    <location>
        <position position="99"/>
    </location>
    <ligand>
        <name>heme c</name>
        <dbReference type="ChEBI" id="CHEBI:61717"/>
    </ligand>
    <ligandPart>
        <name>Fe</name>
        <dbReference type="ChEBI" id="CHEBI:18248"/>
    </ligandPart>
</feature>
<dbReference type="GO" id="GO:0009055">
    <property type="term" value="F:electron transfer activity"/>
    <property type="evidence" value="ECO:0007669"/>
    <property type="project" value="InterPro"/>
</dbReference>
<keyword evidence="5 7" id="KW-0408">Iron</keyword>
<keyword evidence="2 6" id="KW-0349">Heme</keyword>
<dbReference type="InterPro" id="IPR054780">
    <property type="entry name" value="Cytochro_C550_firm"/>
</dbReference>
<dbReference type="InterPro" id="IPR009056">
    <property type="entry name" value="Cyt_c-like_dom"/>
</dbReference>
<dbReference type="PROSITE" id="PS51007">
    <property type="entry name" value="CYTC"/>
    <property type="match status" value="1"/>
</dbReference>